<dbReference type="NCBIfam" id="TIGR00275">
    <property type="entry name" value="aminoacetone oxidase family FAD-binding enzyme"/>
    <property type="match status" value="1"/>
</dbReference>
<reference evidence="6 7" key="1">
    <citation type="submission" date="2020-01" db="EMBL/GenBank/DDBJ databases">
        <title>Muriicola jejuensis KCTC 22299.</title>
        <authorList>
            <person name="Wang G."/>
        </authorList>
    </citation>
    <scope>NUCLEOTIDE SEQUENCE [LARGE SCALE GENOMIC DNA]</scope>
    <source>
        <strain evidence="6 7">KCTC 22299</strain>
    </source>
</reference>
<dbReference type="RefSeq" id="WP_163692360.1">
    <property type="nucleotide sequence ID" value="NZ_FXTW01000001.1"/>
</dbReference>
<feature type="domain" description="RsdA/BaiN/AoA(So)-like insert" evidence="5">
    <location>
        <begin position="190"/>
        <end position="368"/>
    </location>
</feature>
<dbReference type="Gene3D" id="2.40.30.10">
    <property type="entry name" value="Translation factors"/>
    <property type="match status" value="1"/>
</dbReference>
<keyword evidence="2" id="KW-0285">Flavoprotein</keyword>
<dbReference type="Gene3D" id="3.50.50.60">
    <property type="entry name" value="FAD/NAD(P)-binding domain"/>
    <property type="match status" value="1"/>
</dbReference>
<comment type="caution">
    <text evidence="6">The sequence shown here is derived from an EMBL/GenBank/DDBJ whole genome shotgun (WGS) entry which is preliminary data.</text>
</comment>
<evidence type="ECO:0000259" key="4">
    <source>
        <dbReference type="Pfam" id="PF03486"/>
    </source>
</evidence>
<protein>
    <submittedName>
        <fullName evidence="6">Aminoacetone oxidase family FAD-binding enzyme</fullName>
    </submittedName>
</protein>
<dbReference type="SUPFAM" id="SSF51905">
    <property type="entry name" value="FAD/NAD(P)-binding domain"/>
    <property type="match status" value="1"/>
</dbReference>
<keyword evidence="3" id="KW-0274">FAD</keyword>
<dbReference type="Proteomes" id="UP000468443">
    <property type="component" value="Unassembled WGS sequence"/>
</dbReference>
<dbReference type="InterPro" id="IPR023166">
    <property type="entry name" value="BaiN-like_dom_sf"/>
</dbReference>
<evidence type="ECO:0000313" key="7">
    <source>
        <dbReference type="Proteomes" id="UP000468443"/>
    </source>
</evidence>
<dbReference type="InterPro" id="IPR057661">
    <property type="entry name" value="RsdA/BaiN/AoA(So)_Rossmann"/>
</dbReference>
<proteinExistence type="predicted"/>
<dbReference type="InterPro" id="IPR055178">
    <property type="entry name" value="RsdA/BaiN/AoA(So)-like_dom"/>
</dbReference>
<name>A0A6P0UEP4_9FLAO</name>
<organism evidence="6 7">
    <name type="scientific">Muriicola jejuensis</name>
    <dbReference type="NCBI Taxonomy" id="504488"/>
    <lineage>
        <taxon>Bacteria</taxon>
        <taxon>Pseudomonadati</taxon>
        <taxon>Bacteroidota</taxon>
        <taxon>Flavobacteriia</taxon>
        <taxon>Flavobacteriales</taxon>
        <taxon>Flavobacteriaceae</taxon>
        <taxon>Muriicola</taxon>
    </lineage>
</organism>
<accession>A0A6P0UEP4</accession>
<feature type="domain" description="RsdA/BaiN/AoA(So)-like Rossmann fold-like" evidence="4">
    <location>
        <begin position="3"/>
        <end position="421"/>
    </location>
</feature>
<dbReference type="SUPFAM" id="SSF160996">
    <property type="entry name" value="HI0933 insert domain-like"/>
    <property type="match status" value="1"/>
</dbReference>
<gene>
    <name evidence="6" type="ORF">GWK09_07460</name>
</gene>
<dbReference type="InterPro" id="IPR004792">
    <property type="entry name" value="BaiN-like"/>
</dbReference>
<dbReference type="AlphaFoldDB" id="A0A6P0UEP4"/>
<keyword evidence="7" id="KW-1185">Reference proteome</keyword>
<sequence>MYDLIAVGGGAAGFYGAIHVALANPSLKVAILEQSKQVLGKVRISGGGRCNVTHAEFNPAELTKAYPRGQKELRGPFNHYQPRHTIDFFESRGIKLKVEEDGRMFPVSDSSQTIIDCFMDCVKTSGIELIKNTPVIKISPLEDPTGEGAWEVQTQSRSFICKNLLVATGNSQRMWNILKTLGHRVIDPVPSLFTFNIKDERIDGLQGLSTPARIELVSRELPGKRISEVIKTTSKRSEGLMAEGPLLITHWGMSGPAVLKLSSWGARLLHDYNYRFRIRVNWLPDYHQHGMYSFLEKVKDVEGKRTVYRTCPVEIPRRLWGKLVLSTGITPEQKWAELTKKQLQSLAGQLTASEFLVEGKSTFKEEFVTAGGVDLKEVNFKTYESKLHRGLYFAGEVLNIDAITGGYNFQNAWTGAYMAAHAITSEEK</sequence>
<dbReference type="EMBL" id="JAABOP010000001">
    <property type="protein sequence ID" value="NER10349.1"/>
    <property type="molecule type" value="Genomic_DNA"/>
</dbReference>
<dbReference type="Gene3D" id="1.10.8.260">
    <property type="entry name" value="HI0933 insert domain-like"/>
    <property type="match status" value="1"/>
</dbReference>
<dbReference type="InterPro" id="IPR036188">
    <property type="entry name" value="FAD/NAD-bd_sf"/>
</dbReference>
<dbReference type="Pfam" id="PF22780">
    <property type="entry name" value="HI0933_like_1st"/>
    <property type="match status" value="1"/>
</dbReference>
<dbReference type="Pfam" id="PF03486">
    <property type="entry name" value="HI0933_like"/>
    <property type="match status" value="1"/>
</dbReference>
<dbReference type="PANTHER" id="PTHR42887:SF2">
    <property type="entry name" value="OS12G0638800 PROTEIN"/>
    <property type="match status" value="1"/>
</dbReference>
<evidence type="ECO:0000259" key="5">
    <source>
        <dbReference type="Pfam" id="PF22780"/>
    </source>
</evidence>
<dbReference type="PANTHER" id="PTHR42887">
    <property type="entry name" value="OS12G0638800 PROTEIN"/>
    <property type="match status" value="1"/>
</dbReference>
<evidence type="ECO:0000313" key="6">
    <source>
        <dbReference type="EMBL" id="NER10349.1"/>
    </source>
</evidence>
<evidence type="ECO:0000256" key="1">
    <source>
        <dbReference type="ARBA" id="ARBA00001974"/>
    </source>
</evidence>
<evidence type="ECO:0000256" key="2">
    <source>
        <dbReference type="ARBA" id="ARBA00022630"/>
    </source>
</evidence>
<dbReference type="PRINTS" id="PR00368">
    <property type="entry name" value="FADPNR"/>
</dbReference>
<comment type="cofactor">
    <cofactor evidence="1">
        <name>FAD</name>
        <dbReference type="ChEBI" id="CHEBI:57692"/>
    </cofactor>
</comment>
<evidence type="ECO:0000256" key="3">
    <source>
        <dbReference type="ARBA" id="ARBA00022827"/>
    </source>
</evidence>